<accession>A0A4Y2CNP7</accession>
<evidence type="ECO:0000313" key="3">
    <source>
        <dbReference type="Proteomes" id="UP000499080"/>
    </source>
</evidence>
<comment type="caution">
    <text evidence="2">The sequence shown here is derived from an EMBL/GenBank/DDBJ whole genome shotgun (WGS) entry which is preliminary data.</text>
</comment>
<feature type="compositionally biased region" description="Basic and acidic residues" evidence="1">
    <location>
        <begin position="1"/>
        <end position="13"/>
    </location>
</feature>
<feature type="compositionally biased region" description="Polar residues" evidence="1">
    <location>
        <begin position="72"/>
        <end position="81"/>
    </location>
</feature>
<organism evidence="2 3">
    <name type="scientific">Araneus ventricosus</name>
    <name type="common">Orbweaver spider</name>
    <name type="synonym">Epeira ventricosa</name>
    <dbReference type="NCBI Taxonomy" id="182803"/>
    <lineage>
        <taxon>Eukaryota</taxon>
        <taxon>Metazoa</taxon>
        <taxon>Ecdysozoa</taxon>
        <taxon>Arthropoda</taxon>
        <taxon>Chelicerata</taxon>
        <taxon>Arachnida</taxon>
        <taxon>Araneae</taxon>
        <taxon>Araneomorphae</taxon>
        <taxon>Entelegynae</taxon>
        <taxon>Araneoidea</taxon>
        <taxon>Araneidae</taxon>
        <taxon>Araneus</taxon>
    </lineage>
</organism>
<sequence>MKAPKGYRDEITVHHSSRPLSMSPPFSLTSHCILYATFSTAKSNMSPGMLSTARNLLSFKVVNLEPHEDRPWTSNNSTGKNSVRLEPGRMDMENVVYRMQCVVHEKVTLKDHHMVSPRN</sequence>
<keyword evidence="3" id="KW-1185">Reference proteome</keyword>
<name>A0A4Y2CNP7_ARAVE</name>
<proteinExistence type="predicted"/>
<feature type="region of interest" description="Disordered" evidence="1">
    <location>
        <begin position="67"/>
        <end position="87"/>
    </location>
</feature>
<dbReference type="EMBL" id="BGPR01000222">
    <property type="protein sequence ID" value="GBM06040.1"/>
    <property type="molecule type" value="Genomic_DNA"/>
</dbReference>
<reference evidence="2 3" key="1">
    <citation type="journal article" date="2019" name="Sci. Rep.">
        <title>Orb-weaving spider Araneus ventricosus genome elucidates the spidroin gene catalogue.</title>
        <authorList>
            <person name="Kono N."/>
            <person name="Nakamura H."/>
            <person name="Ohtoshi R."/>
            <person name="Moran D.A.P."/>
            <person name="Shinohara A."/>
            <person name="Yoshida Y."/>
            <person name="Fujiwara M."/>
            <person name="Mori M."/>
            <person name="Tomita M."/>
            <person name="Arakawa K."/>
        </authorList>
    </citation>
    <scope>NUCLEOTIDE SEQUENCE [LARGE SCALE GENOMIC DNA]</scope>
</reference>
<dbReference type="Proteomes" id="UP000499080">
    <property type="component" value="Unassembled WGS sequence"/>
</dbReference>
<evidence type="ECO:0000313" key="2">
    <source>
        <dbReference type="EMBL" id="GBM06040.1"/>
    </source>
</evidence>
<protein>
    <submittedName>
        <fullName evidence="2">Uncharacterized protein</fullName>
    </submittedName>
</protein>
<feature type="region of interest" description="Disordered" evidence="1">
    <location>
        <begin position="1"/>
        <end position="22"/>
    </location>
</feature>
<gene>
    <name evidence="2" type="ORF">AVEN_49424_1</name>
</gene>
<dbReference type="AlphaFoldDB" id="A0A4Y2CNP7"/>
<evidence type="ECO:0000256" key="1">
    <source>
        <dbReference type="SAM" id="MobiDB-lite"/>
    </source>
</evidence>